<dbReference type="RefSeq" id="WP_054061795.1">
    <property type="nucleotide sequence ID" value="NZ_JSYZ01000002.1"/>
</dbReference>
<evidence type="ECO:0000313" key="1">
    <source>
        <dbReference type="EMBL" id="KPA92724.1"/>
    </source>
</evidence>
<protein>
    <submittedName>
        <fullName evidence="1">p2-like prophage tail protein X</fullName>
    </submittedName>
</protein>
<gene>
    <name evidence="1" type="ORF">PF66_00462</name>
</gene>
<comment type="caution">
    <text evidence="1">The sequence shown here is derived from an EMBL/GenBank/DDBJ whole genome shotgun (WGS) entry which is preliminary data.</text>
</comment>
<dbReference type="STRING" id="50340.PF66_00462"/>
<evidence type="ECO:0000313" key="2">
    <source>
        <dbReference type="Proteomes" id="UP000037931"/>
    </source>
</evidence>
<dbReference type="AlphaFoldDB" id="A0A0M9GJD0"/>
<dbReference type="Pfam" id="PF05489">
    <property type="entry name" value="Phage_tail_X"/>
    <property type="match status" value="1"/>
</dbReference>
<sequence>MRRVRSVAGDSVNLLLYREQGRCDDVMEEALWRLNPRLAEYGAVLPAGVWVTLPEVEARNLIAAPVSAWD</sequence>
<dbReference type="EMBL" id="JSYZ01000002">
    <property type="protein sequence ID" value="KPA92724.1"/>
    <property type="molecule type" value="Genomic_DNA"/>
</dbReference>
<reference evidence="1 2" key="1">
    <citation type="journal article" date="2015" name="PLoS ONE">
        <title>Rice-Infecting Pseudomonas Genomes Are Highly Accessorized and Harbor Multiple Putative Virulence Mechanisms to Cause Sheath Brown Rot.</title>
        <authorList>
            <person name="Quibod I.L."/>
            <person name="Grande G."/>
            <person name="Oreiro E.G."/>
            <person name="Borja F.N."/>
            <person name="Dossa G.S."/>
            <person name="Mauleon R."/>
            <person name="Cruz C.V."/>
            <person name="Oliva R."/>
        </authorList>
    </citation>
    <scope>NUCLEOTIDE SEQUENCE [LARGE SCALE GENOMIC DNA]</scope>
    <source>
        <strain evidence="1 2">IRRI 6609</strain>
    </source>
</reference>
<keyword evidence="2" id="KW-1185">Reference proteome</keyword>
<dbReference type="Proteomes" id="UP000037931">
    <property type="component" value="Unassembled WGS sequence"/>
</dbReference>
<organism evidence="1 2">
    <name type="scientific">Pseudomonas asplenii</name>
    <dbReference type="NCBI Taxonomy" id="53407"/>
    <lineage>
        <taxon>Bacteria</taxon>
        <taxon>Pseudomonadati</taxon>
        <taxon>Pseudomonadota</taxon>
        <taxon>Gammaproteobacteria</taxon>
        <taxon>Pseudomonadales</taxon>
        <taxon>Pseudomonadaceae</taxon>
        <taxon>Pseudomonas</taxon>
    </lineage>
</organism>
<dbReference type="InterPro" id="IPR008861">
    <property type="entry name" value="GpX-like"/>
</dbReference>
<dbReference type="PATRIC" id="fig|50340.43.peg.2472"/>
<dbReference type="OrthoDB" id="8759063at2"/>
<proteinExistence type="predicted"/>
<accession>A0A0M9GJD0</accession>
<name>A0A0M9GJD0_9PSED</name>